<name>A0A9P0BM18_CHRIL</name>
<organism evidence="6 7">
    <name type="scientific">Chrysodeixis includens</name>
    <name type="common">Soybean looper</name>
    <name type="synonym">Pseudoplusia includens</name>
    <dbReference type="NCBI Taxonomy" id="689277"/>
    <lineage>
        <taxon>Eukaryota</taxon>
        <taxon>Metazoa</taxon>
        <taxon>Ecdysozoa</taxon>
        <taxon>Arthropoda</taxon>
        <taxon>Hexapoda</taxon>
        <taxon>Insecta</taxon>
        <taxon>Pterygota</taxon>
        <taxon>Neoptera</taxon>
        <taxon>Endopterygota</taxon>
        <taxon>Lepidoptera</taxon>
        <taxon>Glossata</taxon>
        <taxon>Ditrysia</taxon>
        <taxon>Noctuoidea</taxon>
        <taxon>Noctuidae</taxon>
        <taxon>Plusiinae</taxon>
        <taxon>Chrysodeixis</taxon>
    </lineage>
</organism>
<dbReference type="EMBL" id="LR824005">
    <property type="protein sequence ID" value="CAH0592622.1"/>
    <property type="molecule type" value="Genomic_DNA"/>
</dbReference>
<dbReference type="PANTHER" id="PTHR12935">
    <property type="entry name" value="GAMMA-GLUTAMYLCYCLOTRANSFERASE"/>
    <property type="match status" value="1"/>
</dbReference>
<evidence type="ECO:0000256" key="2">
    <source>
        <dbReference type="ARBA" id="ARBA00023239"/>
    </source>
</evidence>
<dbReference type="PANTHER" id="PTHR12935:SF0">
    <property type="entry name" value="GAMMA-GLUTAMYLCYCLOTRANSFERASE"/>
    <property type="match status" value="1"/>
</dbReference>
<dbReference type="Gene3D" id="3.10.490.10">
    <property type="entry name" value="Gamma-glutamyl cyclotransferase-like"/>
    <property type="match status" value="1"/>
</dbReference>
<keyword evidence="5" id="KW-0472">Membrane</keyword>
<dbReference type="Proteomes" id="UP001154114">
    <property type="component" value="Chromosome 2"/>
</dbReference>
<dbReference type="GO" id="GO:0003839">
    <property type="term" value="F:gamma-glutamylcyclotransferase activity"/>
    <property type="evidence" value="ECO:0007669"/>
    <property type="project" value="UniProtKB-EC"/>
</dbReference>
<dbReference type="Pfam" id="PF13772">
    <property type="entry name" value="AIG2_2"/>
    <property type="match status" value="1"/>
</dbReference>
<dbReference type="InterPro" id="IPR013024">
    <property type="entry name" value="GGCT-like"/>
</dbReference>
<accession>A0A9P0BM18</accession>
<proteinExistence type="predicted"/>
<reference evidence="6" key="1">
    <citation type="submission" date="2021-12" db="EMBL/GenBank/DDBJ databases">
        <authorList>
            <person name="King R."/>
        </authorList>
    </citation>
    <scope>NUCLEOTIDE SEQUENCE</scope>
</reference>
<evidence type="ECO:0000313" key="7">
    <source>
        <dbReference type="Proteomes" id="UP001154114"/>
    </source>
</evidence>
<feature type="binding site" evidence="4">
    <location>
        <position position="178"/>
    </location>
    <ligand>
        <name>substrate</name>
    </ligand>
</feature>
<dbReference type="InterPro" id="IPR017939">
    <property type="entry name" value="G-Glutamylcylcotransferase"/>
</dbReference>
<keyword evidence="7" id="KW-1185">Reference proteome</keyword>
<feature type="binding site" evidence="4">
    <location>
        <begin position="51"/>
        <end position="56"/>
    </location>
    <ligand>
        <name>substrate</name>
    </ligand>
</feature>
<keyword evidence="5" id="KW-0812">Transmembrane</keyword>
<sequence length="224" mass="25405">MFDREPVRSLVRAVHSRNMQSIIFSFICATLIQIICSASDLPGKANDTFFYFAYGSNLLAKRLLLRNPSAVFYSTARLDGHRLDFNQISETWNGAVATIVEDEDEDVVGILWTLNMDQQHLLDEQEGVELGWYFPKNVTVTTPYGKKVVARTYEEVEETPKIDKGTLRPPDRTPSSTYLEVILLGAIEAGLPPDYIAFLISFPTNGRMAHIEIRRQLGYPFHVM</sequence>
<gene>
    <name evidence="6" type="ORF">CINC_LOCUS5792</name>
</gene>
<evidence type="ECO:0000256" key="4">
    <source>
        <dbReference type="PIRSR" id="PIRSR617939-2"/>
    </source>
</evidence>
<keyword evidence="5" id="KW-1133">Transmembrane helix</keyword>
<evidence type="ECO:0000313" key="6">
    <source>
        <dbReference type="EMBL" id="CAH0592622.1"/>
    </source>
</evidence>
<evidence type="ECO:0000256" key="3">
    <source>
        <dbReference type="PIRSR" id="PIRSR617939-1"/>
    </source>
</evidence>
<protein>
    <recommendedName>
        <fullName evidence="1">gamma-glutamylcyclotransferase</fullName>
        <ecNumber evidence="1">4.3.2.9</ecNumber>
    </recommendedName>
</protein>
<dbReference type="InterPro" id="IPR036568">
    <property type="entry name" value="GGCT-like_sf"/>
</dbReference>
<evidence type="ECO:0000256" key="1">
    <source>
        <dbReference type="ARBA" id="ARBA00012346"/>
    </source>
</evidence>
<keyword evidence="2" id="KW-0456">Lyase</keyword>
<dbReference type="AlphaFoldDB" id="A0A9P0BM18"/>
<feature type="active site" description="Proton acceptor" evidence="3">
    <location>
        <position position="126"/>
    </location>
</feature>
<dbReference type="EC" id="4.3.2.9" evidence="1"/>
<evidence type="ECO:0000256" key="5">
    <source>
        <dbReference type="SAM" id="Phobius"/>
    </source>
</evidence>
<feature type="transmembrane region" description="Helical" evidence="5">
    <location>
        <begin position="21"/>
        <end position="42"/>
    </location>
</feature>
<dbReference type="CDD" id="cd06661">
    <property type="entry name" value="GGCT_like"/>
    <property type="match status" value="1"/>
</dbReference>
<dbReference type="OrthoDB" id="2924818at2759"/>
<dbReference type="SUPFAM" id="SSF110857">
    <property type="entry name" value="Gamma-glutamyl cyclotransferase-like"/>
    <property type="match status" value="1"/>
</dbReference>